<name>A0A1Q4VC12_9ACTN</name>
<reference evidence="4 5" key="1">
    <citation type="submission" date="2015-06" db="EMBL/GenBank/DDBJ databases">
        <title>Cloning and characterization of the uncialamcin biosynthetic gene cluster.</title>
        <authorList>
            <person name="Yan X."/>
            <person name="Huang T."/>
            <person name="Ge H."/>
            <person name="Shen B."/>
        </authorList>
    </citation>
    <scope>NUCLEOTIDE SEQUENCE [LARGE SCALE GENOMIC DNA]</scope>
    <source>
        <strain evidence="4 5">DCA2648</strain>
    </source>
</reference>
<keyword evidence="2" id="KW-0472">Membrane</keyword>
<evidence type="ECO:0000256" key="2">
    <source>
        <dbReference type="SAM" id="Phobius"/>
    </source>
</evidence>
<feature type="domain" description="DUF2510" evidence="3">
    <location>
        <begin position="7"/>
        <end position="43"/>
    </location>
</feature>
<comment type="caution">
    <text evidence="4">The sequence shown here is derived from an EMBL/GenBank/DDBJ whole genome shotgun (WGS) entry which is preliminary data.</text>
</comment>
<evidence type="ECO:0000259" key="3">
    <source>
        <dbReference type="Pfam" id="PF10708"/>
    </source>
</evidence>
<feature type="compositionally biased region" description="Low complexity" evidence="1">
    <location>
        <begin position="124"/>
        <end position="134"/>
    </location>
</feature>
<dbReference type="GeneID" id="96791098"/>
<feature type="transmembrane region" description="Helical" evidence="2">
    <location>
        <begin position="67"/>
        <end position="88"/>
    </location>
</feature>
<proteinExistence type="predicted"/>
<feature type="region of interest" description="Disordered" evidence="1">
    <location>
        <begin position="1"/>
        <end position="27"/>
    </location>
</feature>
<sequence length="312" mass="31811">MTHMTPPGWYPDPGQRSDGPPTERWWDGNAWTEQTRALGASGAWAPPAYPQWAVAPPPAKRRKAVRAAIGAVVALAVLGGLAGGVYALTLDDDKDGDRTATAPSPKSPGGPESATPEGGPGAPGAPSRPGAPQGEKGFAADPASGISLPVPEGWSGDSGIVGAQVSTGPYPCPGDATKSCARAGAHSAPAAALKRTERTARAMAEADIADAAEEAYGSDSYGDLTSHDEIADKPVTVAGGKGHLVRWKVVTEKGDDGYVQSLAFPSPHDARQFVVVRFGFDVSDKAPALSVMDEITEGIKKSARGSGNGQAA</sequence>
<dbReference type="EMBL" id="LFBV01000001">
    <property type="protein sequence ID" value="OKH95343.1"/>
    <property type="molecule type" value="Genomic_DNA"/>
</dbReference>
<dbReference type="RefSeq" id="WP_073782341.1">
    <property type="nucleotide sequence ID" value="NZ_CP109583.1"/>
</dbReference>
<accession>A0A1Q4VC12</accession>
<evidence type="ECO:0000313" key="5">
    <source>
        <dbReference type="Proteomes" id="UP000186455"/>
    </source>
</evidence>
<organism evidence="4 5">
    <name type="scientific">Streptomyces uncialis</name>
    <dbReference type="NCBI Taxonomy" id="1048205"/>
    <lineage>
        <taxon>Bacteria</taxon>
        <taxon>Bacillati</taxon>
        <taxon>Actinomycetota</taxon>
        <taxon>Actinomycetes</taxon>
        <taxon>Kitasatosporales</taxon>
        <taxon>Streptomycetaceae</taxon>
        <taxon>Streptomyces</taxon>
    </lineage>
</organism>
<keyword evidence="2" id="KW-0812">Transmembrane</keyword>
<keyword evidence="2" id="KW-1133">Transmembrane helix</keyword>
<gene>
    <name evidence="4" type="ORF">AB852_00160</name>
</gene>
<keyword evidence="5" id="KW-1185">Reference proteome</keyword>
<dbReference type="Proteomes" id="UP000186455">
    <property type="component" value="Unassembled WGS sequence"/>
</dbReference>
<evidence type="ECO:0000313" key="4">
    <source>
        <dbReference type="EMBL" id="OKH95343.1"/>
    </source>
</evidence>
<dbReference type="AlphaFoldDB" id="A0A1Q4VC12"/>
<protein>
    <recommendedName>
        <fullName evidence="3">DUF2510 domain-containing protein</fullName>
    </recommendedName>
</protein>
<feature type="region of interest" description="Disordered" evidence="1">
    <location>
        <begin position="92"/>
        <end position="162"/>
    </location>
</feature>
<feature type="compositionally biased region" description="Low complexity" evidence="1">
    <location>
        <begin position="107"/>
        <end position="117"/>
    </location>
</feature>
<dbReference type="Pfam" id="PF10708">
    <property type="entry name" value="DUF2510"/>
    <property type="match status" value="1"/>
</dbReference>
<dbReference type="InterPro" id="IPR018929">
    <property type="entry name" value="DUF2510"/>
</dbReference>
<evidence type="ECO:0000256" key="1">
    <source>
        <dbReference type="SAM" id="MobiDB-lite"/>
    </source>
</evidence>